<proteinExistence type="predicted"/>
<accession>A0A6I8RH46</accession>
<dbReference type="Ensembl" id="ENSXETT00000075134">
    <property type="protein sequence ID" value="ENSXETP00000080786"/>
    <property type="gene ID" value="ENSXETG00000036069"/>
</dbReference>
<evidence type="ECO:0000256" key="1">
    <source>
        <dbReference type="SAM" id="SignalP"/>
    </source>
</evidence>
<keyword evidence="1" id="KW-0732">Signal</keyword>
<protein>
    <submittedName>
        <fullName evidence="2">Uncharacterized LOC105946460</fullName>
    </submittedName>
</protein>
<name>A0A6I8RH46_XENTR</name>
<gene>
    <name evidence="2" type="primary">LOC105946460</name>
</gene>
<reference evidence="2" key="2">
    <citation type="submission" date="2020-05" db="UniProtKB">
        <authorList>
            <consortium name="Ensembl"/>
        </authorList>
    </citation>
    <scope>IDENTIFICATION</scope>
</reference>
<sequence>MVMFLLLCLLRASLGFPMLHLMQMFNLLGRVPEQSQRIPHLFVAPSQLVQLHGTQLRYMHPFQMSPIMFAQLRQNKIFIMIPLSAGLDENIATVHQAGVIIDNSILQEQPVLNPAGQHGVSTAIQNKILPELPWVIPTQAAQNDVSVTGIIKGSYTDPLPTNTPDIDLNAPEPTMSMGRDNDLTVNAHTMGEENWILCNSYVPDLCELHNIVRGDGYIPIKTPVYFKNGQIQGNRNTESY</sequence>
<dbReference type="AlphaFoldDB" id="A0A6I8RH46"/>
<organism evidence="2">
    <name type="scientific">Xenopus tropicalis</name>
    <name type="common">Western clawed frog</name>
    <name type="synonym">Silurana tropicalis</name>
    <dbReference type="NCBI Taxonomy" id="8364"/>
    <lineage>
        <taxon>Eukaryota</taxon>
        <taxon>Metazoa</taxon>
        <taxon>Chordata</taxon>
        <taxon>Craniata</taxon>
        <taxon>Vertebrata</taxon>
        <taxon>Euteleostomi</taxon>
        <taxon>Amphibia</taxon>
        <taxon>Batrachia</taxon>
        <taxon>Anura</taxon>
        <taxon>Pipoidea</taxon>
        <taxon>Pipidae</taxon>
        <taxon>Xenopodinae</taxon>
        <taxon>Xenopus</taxon>
        <taxon>Silurana</taxon>
    </lineage>
</organism>
<feature type="signal peptide" evidence="1">
    <location>
        <begin position="1"/>
        <end position="15"/>
    </location>
</feature>
<dbReference type="GeneTree" id="ENSGT01010000229269"/>
<feature type="chain" id="PRO_5026176923" evidence="1">
    <location>
        <begin position="16"/>
        <end position="240"/>
    </location>
</feature>
<reference evidence="2" key="1">
    <citation type="journal article" date="2010" name="Science">
        <title>The genome of the Western clawed frog Xenopus tropicalis.</title>
        <authorList>
            <person name="Hellsten U."/>
            <person name="Harland R.M."/>
            <person name="Gilchrist M.J."/>
            <person name="Hendrix D."/>
            <person name="Jurka J."/>
            <person name="Kapitonov V."/>
            <person name="Ovcharenko I."/>
            <person name="Putnam N.H."/>
            <person name="Shu S."/>
            <person name="Taher L."/>
            <person name="Blitz I.L."/>
            <person name="Blumberg B."/>
            <person name="Dichmann D.S."/>
            <person name="Dubchak I."/>
            <person name="Amaya E."/>
            <person name="Detter J.C."/>
            <person name="Fletcher R."/>
            <person name="Gerhard D.S."/>
            <person name="Goodstein D."/>
            <person name="Graves T."/>
            <person name="Grigoriev I.V."/>
            <person name="Grimwood J."/>
            <person name="Kawashima T."/>
            <person name="Lindquist E."/>
            <person name="Lucas S.M."/>
            <person name="Mead P.E."/>
            <person name="Mitros T."/>
            <person name="Ogino H."/>
            <person name="Ohta Y."/>
            <person name="Poliakov A.V."/>
            <person name="Pollet N."/>
            <person name="Robert J."/>
            <person name="Salamov A."/>
            <person name="Sater A.K."/>
            <person name="Schmutz J."/>
            <person name="Terry A."/>
            <person name="Vize P.D."/>
            <person name="Warren W.C."/>
            <person name="Wells D."/>
            <person name="Wills A."/>
            <person name="Wilson R.K."/>
            <person name="Zimmerman L.B."/>
            <person name="Zorn A.M."/>
            <person name="Grainger R."/>
            <person name="Grammer T."/>
            <person name="Khokha M.K."/>
            <person name="Richardson P.M."/>
            <person name="Rokhsar D.S."/>
        </authorList>
    </citation>
    <scope>NUCLEOTIDE SEQUENCE [LARGE SCALE GENOMIC DNA]</scope>
    <source>
        <strain evidence="2">Nigerian</strain>
    </source>
</reference>
<evidence type="ECO:0000313" key="2">
    <source>
        <dbReference type="Ensembl" id="ENSXETP00000080786"/>
    </source>
</evidence>